<keyword evidence="4" id="KW-0969">Cilium</keyword>
<dbReference type="Proteomes" id="UP000236447">
    <property type="component" value="Chromosome"/>
</dbReference>
<evidence type="ECO:0000256" key="1">
    <source>
        <dbReference type="ARBA" id="ARBA00004117"/>
    </source>
</evidence>
<proteinExistence type="predicted"/>
<reference evidence="4 5" key="1">
    <citation type="journal article" date="2017" name="Front. Microbiol.">
        <title>Phaeobacter piscinae sp. nov., a species of the Roseobacter group and potential aquaculture probiont.</title>
        <authorList>
            <person name="Sonnenschein E.C."/>
            <person name="Phippen C.B.W."/>
            <person name="Nielsen K.F."/>
            <person name="Mateiu R.V."/>
            <person name="Melchiorsen J."/>
            <person name="Gram L."/>
            <person name="Overmann J."/>
            <person name="Freese H.M."/>
        </authorList>
    </citation>
    <scope>NUCLEOTIDE SEQUENCE [LARGE SCALE GENOMIC DNA]</scope>
    <source>
        <strain evidence="4 5">P88</strain>
    </source>
</reference>
<dbReference type="AlphaFoldDB" id="A0A2I7M3L9"/>
<gene>
    <name evidence="4" type="primary">flgB</name>
    <name evidence="3" type="ORF">PhaeoP66_03754</name>
    <name evidence="4" type="ORF">PhaeoP88_03680</name>
</gene>
<dbReference type="RefSeq" id="WP_014876466.1">
    <property type="nucleotide sequence ID" value="NZ_BSKP01000001.1"/>
</dbReference>
<dbReference type="Proteomes" id="UP000236536">
    <property type="component" value="Chromosome"/>
</dbReference>
<dbReference type="NCBIfam" id="NF009270">
    <property type="entry name" value="PRK12627.1"/>
    <property type="match status" value="1"/>
</dbReference>
<evidence type="ECO:0000259" key="2">
    <source>
        <dbReference type="Pfam" id="PF00460"/>
    </source>
</evidence>
<organism evidence="4 5">
    <name type="scientific">Phaeobacter inhibens</name>
    <dbReference type="NCBI Taxonomy" id="221822"/>
    <lineage>
        <taxon>Bacteria</taxon>
        <taxon>Pseudomonadati</taxon>
        <taxon>Pseudomonadota</taxon>
        <taxon>Alphaproteobacteria</taxon>
        <taxon>Rhodobacterales</taxon>
        <taxon>Roseobacteraceae</taxon>
        <taxon>Phaeobacter</taxon>
    </lineage>
</organism>
<evidence type="ECO:0000313" key="5">
    <source>
        <dbReference type="Proteomes" id="UP000236447"/>
    </source>
</evidence>
<dbReference type="EMBL" id="CP010705">
    <property type="protein sequence ID" value="AUQ96484.1"/>
    <property type="molecule type" value="Genomic_DNA"/>
</dbReference>
<sequence length="129" mass="14005">MFKELNVFKIAYSMATHAGKRQALVSQNIANADTPGYNAKDIKPFKEVYAQGPRAGDMIASRSNHLHGASGNGMDWAVTATRGGGDPNDNTVSIETEILKGVEVKRQHDRALAIYKSSMNVLRSSLGRN</sequence>
<dbReference type="GO" id="GO:0009425">
    <property type="term" value="C:bacterial-type flagellum basal body"/>
    <property type="evidence" value="ECO:0007669"/>
    <property type="project" value="UniProtKB-SubCell"/>
</dbReference>
<evidence type="ECO:0000313" key="4">
    <source>
        <dbReference type="EMBL" id="AUR00996.1"/>
    </source>
</evidence>
<reference evidence="3 6" key="3">
    <citation type="journal article" date="2017" name="Int. J. Syst. Evol. Microbiol.">
        <title>Adaptation of Surface-Associated Bacteria to the Open Ocean: A Genomically Distinct Subpopulation of Phaeobacter gallaeciensis Colonizes Pacific Mesozooplankton.</title>
        <authorList>
            <person name="Freese H.M."/>
            <person name="Methner A."/>
            <person name="Overmann J."/>
        </authorList>
    </citation>
    <scope>NUCLEOTIDE SEQUENCE [LARGE SCALE GENOMIC DNA]</scope>
    <source>
        <strain evidence="3 6">P66</strain>
    </source>
</reference>
<evidence type="ECO:0000313" key="3">
    <source>
        <dbReference type="EMBL" id="AUQ96484.1"/>
    </source>
</evidence>
<keyword evidence="6" id="KW-1185">Reference proteome</keyword>
<keyword evidence="4" id="KW-0282">Flagellum</keyword>
<name>A0A2I7M3L9_9RHOB</name>
<feature type="domain" description="Flagellar basal body rod protein N-terminal" evidence="2">
    <location>
        <begin position="20"/>
        <end position="37"/>
    </location>
</feature>
<evidence type="ECO:0000313" key="6">
    <source>
        <dbReference type="Proteomes" id="UP000236536"/>
    </source>
</evidence>
<dbReference type="InterPro" id="IPR001444">
    <property type="entry name" value="Flag_bb_rod_N"/>
</dbReference>
<dbReference type="GeneID" id="57290301"/>
<dbReference type="OMA" id="MQPIQLF"/>
<dbReference type="Pfam" id="PF00460">
    <property type="entry name" value="Flg_bb_rod"/>
    <property type="match status" value="1"/>
</dbReference>
<reference evidence="5 6" key="2">
    <citation type="journal article" date="2017" name="Genome Biol. Evol.">
        <title>Trajectories and Drivers of Genome Evolution in Surface-Associated Marine Phaeobacter.</title>
        <authorList>
            <person name="Freese H.M."/>
            <person name="Sikorski J."/>
            <person name="Bunk B."/>
            <person name="Scheuner C."/>
            <person name="Meier-Kolthoff J.P."/>
            <person name="Sproer C."/>
            <person name="Gram L."/>
            <person name="Overmann J."/>
        </authorList>
    </citation>
    <scope>NUCLEOTIDE SEQUENCE [LARGE SCALE GENOMIC DNA]</scope>
    <source>
        <strain evidence="3 6">P66</strain>
        <strain evidence="4 5">P88</strain>
    </source>
</reference>
<comment type="subcellular location">
    <subcellularLocation>
        <location evidence="1">Bacterial flagellum basal body</location>
    </subcellularLocation>
</comment>
<dbReference type="EMBL" id="CP010725">
    <property type="protein sequence ID" value="AUR00996.1"/>
    <property type="molecule type" value="Genomic_DNA"/>
</dbReference>
<accession>A0A2I7M3L9</accession>
<keyword evidence="4" id="KW-0966">Cell projection</keyword>
<protein>
    <submittedName>
        <fullName evidence="3 4">Flagellar basal-body rod protein FlgB</fullName>
    </submittedName>
</protein>